<dbReference type="Proteomes" id="UP001331761">
    <property type="component" value="Unassembled WGS sequence"/>
</dbReference>
<accession>A0AAN8EX13</accession>
<evidence type="ECO:0000313" key="2">
    <source>
        <dbReference type="Proteomes" id="UP001331761"/>
    </source>
</evidence>
<proteinExistence type="predicted"/>
<sequence length="135" mass="15170">MKARFNLLRFSIVFYCVNIQVKQHNNEVGKGHQLKFEFTMACVSWKKVESFAPSNGHGSTRYEAAVHYHPTVHHSTIPTAHRHRILCRLQSATVVGDGNPEGHRSSGTSSSILHPLVELHFLLLPAINRPTMCCV</sequence>
<keyword evidence="2" id="KW-1185">Reference proteome</keyword>
<dbReference type="EMBL" id="WIXE01021207">
    <property type="protein sequence ID" value="KAK5968580.1"/>
    <property type="molecule type" value="Genomic_DNA"/>
</dbReference>
<name>A0AAN8EX13_TRICO</name>
<gene>
    <name evidence="1" type="ORF">GCK32_002869</name>
</gene>
<comment type="caution">
    <text evidence="1">The sequence shown here is derived from an EMBL/GenBank/DDBJ whole genome shotgun (WGS) entry which is preliminary data.</text>
</comment>
<reference evidence="1 2" key="1">
    <citation type="submission" date="2019-10" db="EMBL/GenBank/DDBJ databases">
        <title>Assembly and Annotation for the nematode Trichostrongylus colubriformis.</title>
        <authorList>
            <person name="Martin J."/>
        </authorList>
    </citation>
    <scope>NUCLEOTIDE SEQUENCE [LARGE SCALE GENOMIC DNA]</scope>
    <source>
        <strain evidence="1">G859</strain>
        <tissue evidence="1">Whole worm</tissue>
    </source>
</reference>
<dbReference type="AlphaFoldDB" id="A0AAN8EX13"/>
<evidence type="ECO:0000313" key="1">
    <source>
        <dbReference type="EMBL" id="KAK5968580.1"/>
    </source>
</evidence>
<organism evidence="1 2">
    <name type="scientific">Trichostrongylus colubriformis</name>
    <name type="common">Black scour worm</name>
    <dbReference type="NCBI Taxonomy" id="6319"/>
    <lineage>
        <taxon>Eukaryota</taxon>
        <taxon>Metazoa</taxon>
        <taxon>Ecdysozoa</taxon>
        <taxon>Nematoda</taxon>
        <taxon>Chromadorea</taxon>
        <taxon>Rhabditida</taxon>
        <taxon>Rhabditina</taxon>
        <taxon>Rhabditomorpha</taxon>
        <taxon>Strongyloidea</taxon>
        <taxon>Trichostrongylidae</taxon>
        <taxon>Trichostrongylus</taxon>
    </lineage>
</organism>
<protein>
    <submittedName>
        <fullName evidence="1">Uncharacterized protein</fullName>
    </submittedName>
</protein>